<protein>
    <submittedName>
        <fullName evidence="2">Uncharacterized protein</fullName>
    </submittedName>
</protein>
<feature type="compositionally biased region" description="Polar residues" evidence="1">
    <location>
        <begin position="692"/>
        <end position="704"/>
    </location>
</feature>
<accession>A0A6A5HRT1</accession>
<dbReference type="RefSeq" id="XP_053591504.1">
    <property type="nucleotide sequence ID" value="XM_053722859.1"/>
</dbReference>
<feature type="compositionally biased region" description="Basic and acidic residues" evidence="1">
    <location>
        <begin position="675"/>
        <end position="691"/>
    </location>
</feature>
<evidence type="ECO:0000313" key="2">
    <source>
        <dbReference type="EMBL" id="KAF1769344.1"/>
    </source>
</evidence>
<evidence type="ECO:0000313" key="3">
    <source>
        <dbReference type="Proteomes" id="UP000483820"/>
    </source>
</evidence>
<dbReference type="EMBL" id="WUAV01000001">
    <property type="protein sequence ID" value="KAF1769344.1"/>
    <property type="molecule type" value="Genomic_DNA"/>
</dbReference>
<dbReference type="KEGG" id="crq:GCK72_001161"/>
<sequence>MSTNGTTKLGVVEENLREFDECFPSNSKQQLVSRNKAEEEELRLNQTAASNAAQIREKNTKIMEKQQFGVPLQNVEVAEKKTYLKTRFEPAPGCSYLPGFASSMTSQPSFVQKTQSRYPPSSHYKRTPILYQSPNQQPVRYVCCSRKGPSTSGNSGVNCSTKPILKNGNIATGDNRVLTTQNRFAPTGINRPAQNLLSGKQLGQVILMRRLDGKLVRVRRIIKSQPEVRRVILAPPPQLGNYLKIRNARSEKTGSSDADQLANTEILDKQAKEEPIDVKEETIEVKEEPLDDYERHDNGQPIVVKPPRVIIPRFVFPVPGIPSSLPTLKTIQQTSLSRPSEREKTPTEYWKLFGSGVLHNRRPSPSPEIFLGAGKPINNLPNKTTSGFSKLTQKRIDSYYQNRLQSFTKKDGIVRNVPDSSNLLSNSALTEKEGHDTLDWTAAKRMEFSRQDQAKNDFNGQDVYKYMDSESFKQFLESPSMSTFEKMEFSSDLLGEIPRSSSLSLSNLFETPTKIHEDGYIAQNERNRIINEIKVRDSLSGPVRLPPDVEGASTSEQVLHNEQSHQINIVWNGSESKVPELVLCHLCDGIMRLCIRKTKYRGIVKEYPAYRCLRKGCQTFRSIKKQMDQNLNKGMSSTRRVTITFPKPISFANMEVKEEVMDDPNDFASSQFSRYDIRSEKGNQNEKRALESTEQLSSEGSSLYTLDAPPQKRIRKSILDTLSKDFQCGPETEEDHDEEGDEGLLGESIDFRHIYKSGNIESEQLKEEEEANDYYFEEEDYVDTKSRSLSPEVPIEKEIPEAMDHVIKEES</sequence>
<dbReference type="Proteomes" id="UP000483820">
    <property type="component" value="Chromosome I"/>
</dbReference>
<organism evidence="2 3">
    <name type="scientific">Caenorhabditis remanei</name>
    <name type="common">Caenorhabditis vulgaris</name>
    <dbReference type="NCBI Taxonomy" id="31234"/>
    <lineage>
        <taxon>Eukaryota</taxon>
        <taxon>Metazoa</taxon>
        <taxon>Ecdysozoa</taxon>
        <taxon>Nematoda</taxon>
        <taxon>Chromadorea</taxon>
        <taxon>Rhabditida</taxon>
        <taxon>Rhabditina</taxon>
        <taxon>Rhabditomorpha</taxon>
        <taxon>Rhabditoidea</taxon>
        <taxon>Rhabditidae</taxon>
        <taxon>Peloderinae</taxon>
        <taxon>Caenorhabditis</taxon>
    </lineage>
</organism>
<feature type="region of interest" description="Disordered" evidence="1">
    <location>
        <begin position="671"/>
        <end position="706"/>
    </location>
</feature>
<dbReference type="GeneID" id="9801565"/>
<reference evidence="2 3" key="1">
    <citation type="submission" date="2019-12" db="EMBL/GenBank/DDBJ databases">
        <title>Chromosome-level assembly of the Caenorhabditis remanei genome.</title>
        <authorList>
            <person name="Teterina A.A."/>
            <person name="Willis J.H."/>
            <person name="Phillips P.C."/>
        </authorList>
    </citation>
    <scope>NUCLEOTIDE SEQUENCE [LARGE SCALE GENOMIC DNA]</scope>
    <source>
        <strain evidence="2 3">PX506</strain>
        <tissue evidence="2">Whole organism</tissue>
    </source>
</reference>
<dbReference type="CTD" id="9801565"/>
<proteinExistence type="predicted"/>
<gene>
    <name evidence="2" type="ORF">GCK72_001161</name>
</gene>
<dbReference type="AlphaFoldDB" id="A0A6A5HRT1"/>
<evidence type="ECO:0000256" key="1">
    <source>
        <dbReference type="SAM" id="MobiDB-lite"/>
    </source>
</evidence>
<comment type="caution">
    <text evidence="2">The sequence shown here is derived from an EMBL/GenBank/DDBJ whole genome shotgun (WGS) entry which is preliminary data.</text>
</comment>
<name>A0A6A5HRT1_CAERE</name>